<evidence type="ECO:0000313" key="1">
    <source>
        <dbReference type="EMBL" id="MBB2180382.1"/>
    </source>
</evidence>
<name>A0A7W4JFM2_9PROT</name>
<organism evidence="1 2">
    <name type="scientific">Gluconacetobacter tumulicola</name>
    <dbReference type="NCBI Taxonomy" id="1017177"/>
    <lineage>
        <taxon>Bacteria</taxon>
        <taxon>Pseudomonadati</taxon>
        <taxon>Pseudomonadota</taxon>
        <taxon>Alphaproteobacteria</taxon>
        <taxon>Acetobacterales</taxon>
        <taxon>Acetobacteraceae</taxon>
        <taxon>Gluconacetobacter</taxon>
    </lineage>
</organism>
<accession>A0A7W4JFM2</accession>
<sequence length="165" mass="18097">MRLIILTLTVLILSTAFLLHAVAAEDRLAPPFPQIEGSWSCEGYFVRNKRPIASDISITRDAGSGALVLHHDDRPPGPYHSLEVWSNGKDGSLKSSISDVYGMRWFAARGWDGKALKWDRTEGGAVIEQFTYAFGDANTLKVDWAVSHNGSPLTIGDTLTCHRTA</sequence>
<dbReference type="EMBL" id="JABEQL010000022">
    <property type="protein sequence ID" value="MBB2180382.1"/>
    <property type="molecule type" value="Genomic_DNA"/>
</dbReference>
<evidence type="ECO:0008006" key="3">
    <source>
        <dbReference type="Google" id="ProtNLM"/>
    </source>
</evidence>
<evidence type="ECO:0000313" key="2">
    <source>
        <dbReference type="Proteomes" id="UP000525623"/>
    </source>
</evidence>
<comment type="caution">
    <text evidence="1">The sequence shown here is derived from an EMBL/GenBank/DDBJ whole genome shotgun (WGS) entry which is preliminary data.</text>
</comment>
<gene>
    <name evidence="1" type="ORF">HLH29_14645</name>
</gene>
<dbReference type="AlphaFoldDB" id="A0A7W4JFM2"/>
<protein>
    <recommendedName>
        <fullName evidence="3">DUF1579 domain-containing protein</fullName>
    </recommendedName>
</protein>
<dbReference type="RefSeq" id="WP_182968088.1">
    <property type="nucleotide sequence ID" value="NZ_BAABGC010000069.1"/>
</dbReference>
<proteinExistence type="predicted"/>
<reference evidence="1 2" key="1">
    <citation type="submission" date="2020-04" db="EMBL/GenBank/DDBJ databases">
        <title>Description of novel Gluconacetobacter.</title>
        <authorList>
            <person name="Sombolestani A."/>
        </authorList>
    </citation>
    <scope>NUCLEOTIDE SEQUENCE [LARGE SCALE GENOMIC DNA]</scope>
    <source>
        <strain evidence="1 2">LMG 27725</strain>
    </source>
</reference>
<keyword evidence="2" id="KW-1185">Reference proteome</keyword>
<dbReference type="Proteomes" id="UP000525623">
    <property type="component" value="Unassembled WGS sequence"/>
</dbReference>